<accession>A0A251UDC5</accession>
<dbReference type="InParanoid" id="A0A251UDC5"/>
<dbReference type="Gramene" id="mRNA:HanXRQr2_Chr07g0309391">
    <property type="protein sequence ID" value="mRNA:HanXRQr2_Chr07g0309391"/>
    <property type="gene ID" value="HanXRQr2_Chr07g0309391"/>
</dbReference>
<reference evidence="2" key="3">
    <citation type="submission" date="2020-06" db="EMBL/GenBank/DDBJ databases">
        <title>Helianthus annuus Genome sequencing and assembly Release 2.</title>
        <authorList>
            <person name="Gouzy J."/>
            <person name="Langlade N."/>
            <person name="Munos S."/>
        </authorList>
    </citation>
    <scope>NUCLEOTIDE SEQUENCE</scope>
    <source>
        <tissue evidence="2">Leaves</tissue>
    </source>
</reference>
<dbReference type="AlphaFoldDB" id="A0A251UDC5"/>
<name>A0A251UDC5_HELAN</name>
<keyword evidence="4" id="KW-1185">Reference proteome</keyword>
<gene>
    <name evidence="3" type="ORF">HannXRQ_Chr07g0200221</name>
    <name evidence="2" type="ORF">HanXRQr2_Chr07g0309391</name>
</gene>
<reference evidence="3" key="2">
    <citation type="submission" date="2017-02" db="EMBL/GenBank/DDBJ databases">
        <title>Sunflower complete genome.</title>
        <authorList>
            <person name="Langlade N."/>
            <person name="Munos S."/>
        </authorList>
    </citation>
    <scope>NUCLEOTIDE SEQUENCE [LARGE SCALE GENOMIC DNA]</scope>
    <source>
        <tissue evidence="3">Leaves</tissue>
    </source>
</reference>
<evidence type="ECO:0000313" key="2">
    <source>
        <dbReference type="EMBL" id="KAF5799863.1"/>
    </source>
</evidence>
<evidence type="ECO:0000256" key="1">
    <source>
        <dbReference type="SAM" id="SignalP"/>
    </source>
</evidence>
<dbReference type="EMBL" id="MNCJ02000322">
    <property type="protein sequence ID" value="KAF5799863.1"/>
    <property type="molecule type" value="Genomic_DNA"/>
</dbReference>
<feature type="signal peptide" evidence="1">
    <location>
        <begin position="1"/>
        <end position="22"/>
    </location>
</feature>
<dbReference type="Proteomes" id="UP000215914">
    <property type="component" value="Chromosome 7"/>
</dbReference>
<dbReference type="EMBL" id="CM007896">
    <property type="protein sequence ID" value="OTG21079.1"/>
    <property type="molecule type" value="Genomic_DNA"/>
</dbReference>
<proteinExistence type="predicted"/>
<reference evidence="2 4" key="1">
    <citation type="journal article" date="2017" name="Nature">
        <title>The sunflower genome provides insights into oil metabolism, flowering and Asterid evolution.</title>
        <authorList>
            <person name="Badouin H."/>
            <person name="Gouzy J."/>
            <person name="Grassa C.J."/>
            <person name="Murat F."/>
            <person name="Staton S.E."/>
            <person name="Cottret L."/>
            <person name="Lelandais-Briere C."/>
            <person name="Owens G.L."/>
            <person name="Carrere S."/>
            <person name="Mayjonade B."/>
            <person name="Legrand L."/>
            <person name="Gill N."/>
            <person name="Kane N.C."/>
            <person name="Bowers J.E."/>
            <person name="Hubner S."/>
            <person name="Bellec A."/>
            <person name="Berard A."/>
            <person name="Berges H."/>
            <person name="Blanchet N."/>
            <person name="Boniface M.C."/>
            <person name="Brunel D."/>
            <person name="Catrice O."/>
            <person name="Chaidir N."/>
            <person name="Claudel C."/>
            <person name="Donnadieu C."/>
            <person name="Faraut T."/>
            <person name="Fievet G."/>
            <person name="Helmstetter N."/>
            <person name="King M."/>
            <person name="Knapp S.J."/>
            <person name="Lai Z."/>
            <person name="Le Paslier M.C."/>
            <person name="Lippi Y."/>
            <person name="Lorenzon L."/>
            <person name="Mandel J.R."/>
            <person name="Marage G."/>
            <person name="Marchand G."/>
            <person name="Marquand E."/>
            <person name="Bret-Mestries E."/>
            <person name="Morien E."/>
            <person name="Nambeesan S."/>
            <person name="Nguyen T."/>
            <person name="Pegot-Espagnet P."/>
            <person name="Pouilly N."/>
            <person name="Raftis F."/>
            <person name="Sallet E."/>
            <person name="Schiex T."/>
            <person name="Thomas J."/>
            <person name="Vandecasteele C."/>
            <person name="Vares D."/>
            <person name="Vear F."/>
            <person name="Vautrin S."/>
            <person name="Crespi M."/>
            <person name="Mangin B."/>
            <person name="Burke J.M."/>
            <person name="Salse J."/>
            <person name="Munos S."/>
            <person name="Vincourt P."/>
            <person name="Rieseberg L.H."/>
            <person name="Langlade N.B."/>
        </authorList>
    </citation>
    <scope>NUCLEOTIDE SEQUENCE [LARGE SCALE GENOMIC DNA]</scope>
    <source>
        <strain evidence="4">cv. SF193</strain>
        <tissue evidence="2">Leaves</tissue>
    </source>
</reference>
<evidence type="ECO:0000313" key="4">
    <source>
        <dbReference type="Proteomes" id="UP000215914"/>
    </source>
</evidence>
<protein>
    <submittedName>
        <fullName evidence="3">Uncharacterized protein</fullName>
    </submittedName>
</protein>
<organism evidence="3 4">
    <name type="scientific">Helianthus annuus</name>
    <name type="common">Common sunflower</name>
    <dbReference type="NCBI Taxonomy" id="4232"/>
    <lineage>
        <taxon>Eukaryota</taxon>
        <taxon>Viridiplantae</taxon>
        <taxon>Streptophyta</taxon>
        <taxon>Embryophyta</taxon>
        <taxon>Tracheophyta</taxon>
        <taxon>Spermatophyta</taxon>
        <taxon>Magnoliopsida</taxon>
        <taxon>eudicotyledons</taxon>
        <taxon>Gunneridae</taxon>
        <taxon>Pentapetalae</taxon>
        <taxon>asterids</taxon>
        <taxon>campanulids</taxon>
        <taxon>Asterales</taxon>
        <taxon>Asteraceae</taxon>
        <taxon>Asteroideae</taxon>
        <taxon>Heliantheae alliance</taxon>
        <taxon>Heliantheae</taxon>
        <taxon>Helianthus</taxon>
    </lineage>
</organism>
<evidence type="ECO:0000313" key="3">
    <source>
        <dbReference type="EMBL" id="OTG21079.1"/>
    </source>
</evidence>
<sequence length="57" mass="6454">MIFVNYLLIIQLIISSLRISSTFRIQICSRSGPTGVDEKGITLCFRKDVCGFSYDMC</sequence>
<keyword evidence="1" id="KW-0732">Signal</keyword>
<feature type="chain" id="PRO_5013055451" evidence="1">
    <location>
        <begin position="23"/>
        <end position="57"/>
    </location>
</feature>